<feature type="transmembrane region" description="Helical" evidence="7">
    <location>
        <begin position="21"/>
        <end position="40"/>
    </location>
</feature>
<evidence type="ECO:0000256" key="6">
    <source>
        <dbReference type="ARBA" id="ARBA00023136"/>
    </source>
</evidence>
<dbReference type="GO" id="GO:0016020">
    <property type="term" value="C:membrane"/>
    <property type="evidence" value="ECO:0007669"/>
    <property type="project" value="UniProtKB-SubCell"/>
</dbReference>
<organism evidence="10">
    <name type="scientific">Anisakis simplex</name>
    <name type="common">Herring worm</name>
    <dbReference type="NCBI Taxonomy" id="6269"/>
    <lineage>
        <taxon>Eukaryota</taxon>
        <taxon>Metazoa</taxon>
        <taxon>Ecdysozoa</taxon>
        <taxon>Nematoda</taxon>
        <taxon>Chromadorea</taxon>
        <taxon>Rhabditida</taxon>
        <taxon>Spirurina</taxon>
        <taxon>Ascaridomorpha</taxon>
        <taxon>Ascaridoidea</taxon>
        <taxon>Anisakidae</taxon>
        <taxon>Anisakis</taxon>
        <taxon>Anisakis simplex complex</taxon>
    </lineage>
</organism>
<evidence type="ECO:0000256" key="5">
    <source>
        <dbReference type="ARBA" id="ARBA00022989"/>
    </source>
</evidence>
<dbReference type="Proteomes" id="UP000267096">
    <property type="component" value="Unassembled WGS sequence"/>
</dbReference>
<keyword evidence="6 7" id="KW-0472">Membrane</keyword>
<evidence type="ECO:0000256" key="7">
    <source>
        <dbReference type="SAM" id="Phobius"/>
    </source>
</evidence>
<evidence type="ECO:0000313" key="8">
    <source>
        <dbReference type="EMBL" id="VDK52179.1"/>
    </source>
</evidence>
<reference evidence="10" key="1">
    <citation type="submission" date="2017-02" db="UniProtKB">
        <authorList>
            <consortium name="WormBaseParasite"/>
        </authorList>
    </citation>
    <scope>IDENTIFICATION</scope>
</reference>
<evidence type="ECO:0000256" key="2">
    <source>
        <dbReference type="ARBA" id="ARBA00006462"/>
    </source>
</evidence>
<dbReference type="InterPro" id="IPR026050">
    <property type="entry name" value="C1GALT1/C1GALT1_chp1"/>
</dbReference>
<keyword evidence="9" id="KW-1185">Reference proteome</keyword>
<comment type="subcellular location">
    <subcellularLocation>
        <location evidence="1">Membrane</location>
        <topology evidence="1">Single-pass type II membrane protein</topology>
    </subcellularLocation>
</comment>
<keyword evidence="4" id="KW-0735">Signal-anchor</keyword>
<comment type="similarity">
    <text evidence="2">Belongs to the glycosyltransferase 31 family. Beta3-Gal-T subfamily.</text>
</comment>
<reference evidence="8 9" key="2">
    <citation type="submission" date="2018-11" db="EMBL/GenBank/DDBJ databases">
        <authorList>
            <consortium name="Pathogen Informatics"/>
        </authorList>
    </citation>
    <scope>NUCLEOTIDE SEQUENCE [LARGE SCALE GENOMIC DNA]</scope>
</reference>
<dbReference type="GO" id="GO:0016263">
    <property type="term" value="F:glycoprotein-N-acetylgalactosamine 3-beta-galactosyltransferase activity"/>
    <property type="evidence" value="ECO:0007669"/>
    <property type="project" value="TreeGrafter"/>
</dbReference>
<keyword evidence="5 7" id="KW-1133">Transmembrane helix</keyword>
<dbReference type="PANTHER" id="PTHR23033">
    <property type="entry name" value="BETA1,3-GALACTOSYLTRANSFERASE"/>
    <property type="match status" value="1"/>
</dbReference>
<evidence type="ECO:0000313" key="9">
    <source>
        <dbReference type="Proteomes" id="UP000267096"/>
    </source>
</evidence>
<evidence type="ECO:0000313" key="10">
    <source>
        <dbReference type="WBParaSite" id="ASIM_0001496201-mRNA-1"/>
    </source>
</evidence>
<name>A0A0M3K239_ANISI</name>
<dbReference type="AlphaFoldDB" id="A0A0M3K239"/>
<dbReference type="WBParaSite" id="ASIM_0001496201-mRNA-1">
    <property type="protein sequence ID" value="ASIM_0001496201-mRNA-1"/>
    <property type="gene ID" value="ASIM_0001496201"/>
</dbReference>
<dbReference type="OrthoDB" id="414175at2759"/>
<gene>
    <name evidence="8" type="ORF">ASIM_LOCUS14372</name>
</gene>
<evidence type="ECO:0000256" key="1">
    <source>
        <dbReference type="ARBA" id="ARBA00004606"/>
    </source>
</evidence>
<dbReference type="EMBL" id="UYRR01031726">
    <property type="protein sequence ID" value="VDK52179.1"/>
    <property type="molecule type" value="Genomic_DNA"/>
</dbReference>
<proteinExistence type="inferred from homology"/>
<evidence type="ECO:0000256" key="4">
    <source>
        <dbReference type="ARBA" id="ARBA00022968"/>
    </source>
</evidence>
<feature type="transmembrane region" description="Helical" evidence="7">
    <location>
        <begin position="118"/>
        <end position="135"/>
    </location>
</feature>
<keyword evidence="3 7" id="KW-0812">Transmembrane</keyword>
<accession>A0A0M3K239</accession>
<dbReference type="PANTHER" id="PTHR23033:SF8">
    <property type="entry name" value="HEXOSYLTRANSFERASE"/>
    <property type="match status" value="1"/>
</dbReference>
<sequence length="350" mass="40079">MQRIRSLSDAIPIFNRKFHSVCLAQLLFGILVGSLIGLSAKYEYEWNANLYGDNALDNELSVLTGDTVDEDNDIATSSIYIRCIVIVYKHRDKKSRKNFTSIAIENYFGSSAFSSVETLSVLFEIVILILMAILLEELQTVYVNSWQTAYYWNFYGKVLKYVSSNLLNEVSSENAISWTVIGDERMYVVVENLRKYLTRFDRRKPILIGRVTITRNLLSYLFPFGRQSTIMSLKAGMIFSDEALKLITKDDTCDYWAFPRSTEKAIIKCASSLNIRIVDPTDKDGMYLMHSKSPKDLIPTSSQFTFTSLYKKTNVKVECCSDEAITFGDMNYKQLRMIDFFTKAKVFGIS</sequence>
<evidence type="ECO:0000256" key="3">
    <source>
        <dbReference type="ARBA" id="ARBA00022692"/>
    </source>
</evidence>
<protein>
    <submittedName>
        <fullName evidence="10">O-fucosyltransferase family protein</fullName>
    </submittedName>
</protein>
<dbReference type="Gene3D" id="3.90.550.50">
    <property type="match status" value="1"/>
</dbReference>